<organism evidence="4 5">
    <name type="scientific">Clytia hemisphaerica</name>
    <dbReference type="NCBI Taxonomy" id="252671"/>
    <lineage>
        <taxon>Eukaryota</taxon>
        <taxon>Metazoa</taxon>
        <taxon>Cnidaria</taxon>
        <taxon>Hydrozoa</taxon>
        <taxon>Hydroidolina</taxon>
        <taxon>Leptothecata</taxon>
        <taxon>Obeliida</taxon>
        <taxon>Clytiidae</taxon>
        <taxon>Clytia</taxon>
    </lineage>
</organism>
<dbReference type="Gene3D" id="1.25.40.60">
    <property type="match status" value="1"/>
</dbReference>
<dbReference type="RefSeq" id="XP_066923309.1">
    <property type="nucleotide sequence ID" value="XM_067067208.1"/>
</dbReference>
<dbReference type="InterPro" id="IPR027482">
    <property type="entry name" value="Sec1-like_dom2"/>
</dbReference>
<dbReference type="InterPro" id="IPR001619">
    <property type="entry name" value="Sec1-like"/>
</dbReference>
<dbReference type="FunFam" id="3.90.830.10:FF:000001">
    <property type="entry name" value="syntaxin-binding protein 1 isoform X2"/>
    <property type="match status" value="1"/>
</dbReference>
<evidence type="ECO:0000256" key="3">
    <source>
        <dbReference type="ARBA" id="ARBA00022927"/>
    </source>
</evidence>
<dbReference type="FunFam" id="3.40.50.2060:FF:000001">
    <property type="entry name" value="syntaxin-binding protein 1 isoform X2"/>
    <property type="match status" value="1"/>
</dbReference>
<dbReference type="AlphaFoldDB" id="A0A7M5WQR4"/>
<keyword evidence="3" id="KW-0653">Protein transport</keyword>
<dbReference type="OrthoDB" id="2228at2759"/>
<evidence type="ECO:0000313" key="5">
    <source>
        <dbReference type="Proteomes" id="UP000594262"/>
    </source>
</evidence>
<evidence type="ECO:0000256" key="1">
    <source>
        <dbReference type="ARBA" id="ARBA00009884"/>
    </source>
</evidence>
<proteinExistence type="inferred from homology"/>
<sequence>MSLKNLVGEKVLNDILKPLQTAGQWRALVVDSLGMRVISTCCKMRNIVMTGITIVEDLNKGRESLPLEAIYFIAPSENSVQLIIDDFKDANKPQYTGAHIFFTETCPENLFEKIAKANNLGRRIKNLKEINIAYLPTEMQVFSLDNRDALPHLYSHNSAVVREKRPVCVEQIAEQLATLCASLGEYPSIRYRSASQLSLDIAQALMNRMQAYKADDPSIGEGPQKQQSQLIILDRGFDLVSPLLHELTYQAMAYDLIDIQNDVYKYEVQSGGDYVMKEALLDENDEQWIKLRHKHIANVSAQITGMIKEFSESKRLTGPGTKQATTIKDLSMLLKKMPQYQKELSKYSLHLNLAEECLRIYNENQIEKLCAVEQDLATGVDKDGEKISKDHMRTIVPVLLDPTISEYNKLRIILLYAIMKQGITEESMNKLMEHAKISSVGRNTIKNVANLDVTIIQDSDKAVKKKSTINRKERTGEYQLSRYVPYVKDIMEDAVEGKLDNKMFPYLLTREGGGIMAGGGSSARSARMFGNWHKDKTQTETTRSLPRLIVFVVGGASYSETRSAYEVTEAYKQWEVILGGSELLTPDGFLYRILSLG</sequence>
<dbReference type="PIRSF" id="PIRSF005715">
    <property type="entry name" value="VPS45_Sec1"/>
    <property type="match status" value="1"/>
</dbReference>
<dbReference type="Gene3D" id="3.90.830.10">
    <property type="entry name" value="Syntaxin Binding Protein 1, Chain A, domain 2"/>
    <property type="match status" value="1"/>
</dbReference>
<dbReference type="Gene3D" id="3.40.50.2060">
    <property type="match status" value="1"/>
</dbReference>
<dbReference type="GeneID" id="136810639"/>
<comment type="similarity">
    <text evidence="1">Belongs to the STXBP/unc-18/SEC1 family.</text>
</comment>
<dbReference type="Proteomes" id="UP000594262">
    <property type="component" value="Unplaced"/>
</dbReference>
<dbReference type="SUPFAM" id="SSF56815">
    <property type="entry name" value="Sec1/munc18-like (SM) proteins"/>
    <property type="match status" value="1"/>
</dbReference>
<dbReference type="GO" id="GO:0015031">
    <property type="term" value="P:protein transport"/>
    <property type="evidence" value="ECO:0007669"/>
    <property type="project" value="UniProtKB-KW"/>
</dbReference>
<reference evidence="4" key="1">
    <citation type="submission" date="2021-01" db="UniProtKB">
        <authorList>
            <consortium name="EnsemblMetazoa"/>
        </authorList>
    </citation>
    <scope>IDENTIFICATION</scope>
</reference>
<dbReference type="PANTHER" id="PTHR11679">
    <property type="entry name" value="VESICLE PROTEIN SORTING-ASSOCIATED"/>
    <property type="match status" value="1"/>
</dbReference>
<accession>A0A7M5WQR4</accession>
<keyword evidence="5" id="KW-1185">Reference proteome</keyword>
<dbReference type="Gene3D" id="3.40.50.1910">
    <property type="match status" value="1"/>
</dbReference>
<dbReference type="InterPro" id="IPR043154">
    <property type="entry name" value="Sec-1-like_dom1"/>
</dbReference>
<dbReference type="Pfam" id="PF00995">
    <property type="entry name" value="Sec1"/>
    <property type="match status" value="1"/>
</dbReference>
<name>A0A7M5WQR4_9CNID</name>
<dbReference type="GO" id="GO:0016192">
    <property type="term" value="P:vesicle-mediated transport"/>
    <property type="evidence" value="ECO:0007669"/>
    <property type="project" value="InterPro"/>
</dbReference>
<dbReference type="InterPro" id="IPR036045">
    <property type="entry name" value="Sec1-like_sf"/>
</dbReference>
<dbReference type="EnsemblMetazoa" id="CLYHEMT002954.1">
    <property type="protein sequence ID" value="CLYHEMP002954.1"/>
    <property type="gene ID" value="CLYHEMG002954"/>
</dbReference>
<dbReference type="InterPro" id="IPR043127">
    <property type="entry name" value="Sec-1-like_dom3a"/>
</dbReference>
<keyword evidence="2" id="KW-0813">Transport</keyword>
<evidence type="ECO:0000313" key="4">
    <source>
        <dbReference type="EnsemblMetazoa" id="CLYHEMP002954.1"/>
    </source>
</evidence>
<evidence type="ECO:0000256" key="2">
    <source>
        <dbReference type="ARBA" id="ARBA00022448"/>
    </source>
</evidence>
<protein>
    <submittedName>
        <fullName evidence="4">Uncharacterized protein</fullName>
    </submittedName>
</protein>